<feature type="domain" description="Exonuclease" evidence="6">
    <location>
        <begin position="52"/>
        <end position="233"/>
    </location>
</feature>
<sequence>MRYVMIKKLFQKPTIQWPTKFKHKQERATDERLVAFYGHDLPDANTPISEVEFVAMDFETTGLDPHKNGIITIGLVPFNLNRIFLRQSKHWKVRPQEKLAEDSVIIHGITHSDLIDAPDLNEILSDILASLSGKIVVVHYRRIEREFLDHALRSRIDEGIEFPVLDTLEIEANIQQKLHGGIWNKVKGKKPKSLRLAQSRRRYGLPDYTPHHALTDAIATAELLQAQIAHHYQPDQPIGDFWL</sequence>
<evidence type="ECO:0000256" key="4">
    <source>
        <dbReference type="ARBA" id="ARBA00022839"/>
    </source>
</evidence>
<keyword evidence="4 7" id="KW-0269">Exonuclease</keyword>
<dbReference type="InterPro" id="IPR013520">
    <property type="entry name" value="Ribonucl_H"/>
</dbReference>
<organism evidence="7 8">
    <name type="scientific">Vibrio alfacsensis</name>
    <dbReference type="NCBI Taxonomy" id="1074311"/>
    <lineage>
        <taxon>Bacteria</taxon>
        <taxon>Pseudomonadati</taxon>
        <taxon>Pseudomonadota</taxon>
        <taxon>Gammaproteobacteria</taxon>
        <taxon>Vibrionales</taxon>
        <taxon>Vibrionaceae</taxon>
        <taxon>Vibrio</taxon>
    </lineage>
</organism>
<keyword evidence="8" id="KW-1185">Reference proteome</keyword>
<dbReference type="EMBL" id="CP032093">
    <property type="protein sequence ID" value="AXY01346.1"/>
    <property type="molecule type" value="Genomic_DNA"/>
</dbReference>
<keyword evidence="3" id="KW-0378">Hydrolase</keyword>
<dbReference type="GO" id="GO:0004527">
    <property type="term" value="F:exonuclease activity"/>
    <property type="evidence" value="ECO:0007669"/>
    <property type="project" value="UniProtKB-KW"/>
</dbReference>
<dbReference type="NCBIfam" id="TIGR00573">
    <property type="entry name" value="dnaq"/>
    <property type="match status" value="1"/>
</dbReference>
<dbReference type="InterPro" id="IPR012337">
    <property type="entry name" value="RNaseH-like_sf"/>
</dbReference>
<gene>
    <name evidence="7" type="ORF">D1115_09380</name>
</gene>
<evidence type="ECO:0000256" key="1">
    <source>
        <dbReference type="ARBA" id="ARBA00012417"/>
    </source>
</evidence>
<dbReference type="PANTHER" id="PTHR30231:SF4">
    <property type="entry name" value="PROTEIN NEN2"/>
    <property type="match status" value="1"/>
</dbReference>
<dbReference type="EC" id="2.7.7.7" evidence="1"/>
<evidence type="ECO:0000259" key="6">
    <source>
        <dbReference type="SMART" id="SM00479"/>
    </source>
</evidence>
<protein>
    <recommendedName>
        <fullName evidence="1">DNA-directed DNA polymerase</fullName>
        <ecNumber evidence="1">2.7.7.7</ecNumber>
    </recommendedName>
</protein>
<dbReference type="NCBIfam" id="NF006602">
    <property type="entry name" value="PRK09146.1"/>
    <property type="match status" value="1"/>
</dbReference>
<reference evidence="7 8" key="1">
    <citation type="submission" date="2018-08" db="EMBL/GenBank/DDBJ databases">
        <title>Genomic taxonomy of the Vibrionaceae family.</title>
        <authorList>
            <person name="Gomez-Gil B."/>
            <person name="Tanaka M."/>
            <person name="Sawabe T."/>
            <person name="Enciso-Ibarra K."/>
        </authorList>
    </citation>
    <scope>NUCLEOTIDE SEQUENCE [LARGE SCALE GENOMIC DNA]</scope>
    <source>
        <strain evidence="7 8">CAIM 1831</strain>
    </source>
</reference>
<accession>A0ABN5PGQ0</accession>
<comment type="catalytic activity">
    <reaction evidence="5">
        <text>DNA(n) + a 2'-deoxyribonucleoside 5'-triphosphate = DNA(n+1) + diphosphate</text>
        <dbReference type="Rhea" id="RHEA:22508"/>
        <dbReference type="Rhea" id="RHEA-COMP:17339"/>
        <dbReference type="Rhea" id="RHEA-COMP:17340"/>
        <dbReference type="ChEBI" id="CHEBI:33019"/>
        <dbReference type="ChEBI" id="CHEBI:61560"/>
        <dbReference type="ChEBI" id="CHEBI:173112"/>
        <dbReference type="EC" id="2.7.7.7"/>
    </reaction>
</comment>
<dbReference type="SUPFAM" id="SSF53098">
    <property type="entry name" value="Ribonuclease H-like"/>
    <property type="match status" value="1"/>
</dbReference>
<evidence type="ECO:0000313" key="7">
    <source>
        <dbReference type="EMBL" id="AXY01346.1"/>
    </source>
</evidence>
<dbReference type="Pfam" id="PF00929">
    <property type="entry name" value="RNase_T"/>
    <property type="match status" value="1"/>
</dbReference>
<name>A0ABN5PGQ0_9VIBR</name>
<dbReference type="InterPro" id="IPR036397">
    <property type="entry name" value="RNaseH_sf"/>
</dbReference>
<dbReference type="PANTHER" id="PTHR30231">
    <property type="entry name" value="DNA POLYMERASE III SUBUNIT EPSILON"/>
    <property type="match status" value="1"/>
</dbReference>
<evidence type="ECO:0000256" key="5">
    <source>
        <dbReference type="ARBA" id="ARBA00049244"/>
    </source>
</evidence>
<evidence type="ECO:0000256" key="2">
    <source>
        <dbReference type="ARBA" id="ARBA00022722"/>
    </source>
</evidence>
<dbReference type="SMART" id="SM00479">
    <property type="entry name" value="EXOIII"/>
    <property type="match status" value="1"/>
</dbReference>
<dbReference type="CDD" id="cd06127">
    <property type="entry name" value="DEDDh"/>
    <property type="match status" value="1"/>
</dbReference>
<evidence type="ECO:0000313" key="8">
    <source>
        <dbReference type="Proteomes" id="UP000262832"/>
    </source>
</evidence>
<dbReference type="Proteomes" id="UP000262832">
    <property type="component" value="Chromosome I"/>
</dbReference>
<keyword evidence="2" id="KW-0540">Nuclease</keyword>
<dbReference type="Gene3D" id="3.30.420.10">
    <property type="entry name" value="Ribonuclease H-like superfamily/Ribonuclease H"/>
    <property type="match status" value="1"/>
</dbReference>
<proteinExistence type="predicted"/>
<evidence type="ECO:0000256" key="3">
    <source>
        <dbReference type="ARBA" id="ARBA00022801"/>
    </source>
</evidence>
<dbReference type="InterPro" id="IPR006054">
    <property type="entry name" value="DnaQ"/>
</dbReference>